<proteinExistence type="predicted"/>
<dbReference type="EMBL" id="GGEC01058502">
    <property type="protein sequence ID" value="MBX38986.1"/>
    <property type="molecule type" value="Transcribed_RNA"/>
</dbReference>
<evidence type="ECO:0000313" key="1">
    <source>
        <dbReference type="EMBL" id="MBX38986.1"/>
    </source>
</evidence>
<dbReference type="AlphaFoldDB" id="A0A2P2N964"/>
<organism evidence="1">
    <name type="scientific">Rhizophora mucronata</name>
    <name type="common">Asiatic mangrove</name>
    <dbReference type="NCBI Taxonomy" id="61149"/>
    <lineage>
        <taxon>Eukaryota</taxon>
        <taxon>Viridiplantae</taxon>
        <taxon>Streptophyta</taxon>
        <taxon>Embryophyta</taxon>
        <taxon>Tracheophyta</taxon>
        <taxon>Spermatophyta</taxon>
        <taxon>Magnoliopsida</taxon>
        <taxon>eudicotyledons</taxon>
        <taxon>Gunneridae</taxon>
        <taxon>Pentapetalae</taxon>
        <taxon>rosids</taxon>
        <taxon>fabids</taxon>
        <taxon>Malpighiales</taxon>
        <taxon>Rhizophoraceae</taxon>
        <taxon>Rhizophora</taxon>
    </lineage>
</organism>
<sequence>MSITSKYNWTTEADFLCCYKAPTYSAELFRHKDYEYVSKARLSTPPSSHG</sequence>
<accession>A0A2P2N964</accession>
<protein>
    <submittedName>
        <fullName evidence="1">Uncharacterized protein</fullName>
    </submittedName>
</protein>
<name>A0A2P2N964_RHIMU</name>
<reference evidence="1" key="1">
    <citation type="submission" date="2018-02" db="EMBL/GenBank/DDBJ databases">
        <title>Rhizophora mucronata_Transcriptome.</title>
        <authorList>
            <person name="Meera S.P."/>
            <person name="Sreeshan A."/>
            <person name="Augustine A."/>
        </authorList>
    </citation>
    <scope>NUCLEOTIDE SEQUENCE</scope>
    <source>
        <tissue evidence="1">Leaf</tissue>
    </source>
</reference>